<evidence type="ECO:0000256" key="1">
    <source>
        <dbReference type="ARBA" id="ARBA00007831"/>
    </source>
</evidence>
<evidence type="ECO:0000256" key="4">
    <source>
        <dbReference type="SAM" id="MobiDB-lite"/>
    </source>
</evidence>
<dbReference type="Proteomes" id="UP001233999">
    <property type="component" value="Unassembled WGS sequence"/>
</dbReference>
<dbReference type="InterPro" id="IPR037104">
    <property type="entry name" value="Annexin_sf"/>
</dbReference>
<name>A0AAD8A0T9_DIPPU</name>
<protein>
    <submittedName>
        <fullName evidence="5">Uncharacterized protein</fullName>
    </submittedName>
</protein>
<dbReference type="SUPFAM" id="SSF47874">
    <property type="entry name" value="Annexin"/>
    <property type="match status" value="1"/>
</dbReference>
<dbReference type="GO" id="GO:0005544">
    <property type="term" value="F:calcium-dependent phospholipid binding"/>
    <property type="evidence" value="ECO:0007669"/>
    <property type="project" value="InterPro"/>
</dbReference>
<dbReference type="Pfam" id="PF00191">
    <property type="entry name" value="Annexin"/>
    <property type="match status" value="1"/>
</dbReference>
<reference evidence="5" key="1">
    <citation type="journal article" date="2023" name="IScience">
        <title>Live-bearing cockroach genome reveals convergent evolutionary mechanisms linked to viviparity in insects and beyond.</title>
        <authorList>
            <person name="Fouks B."/>
            <person name="Harrison M.C."/>
            <person name="Mikhailova A.A."/>
            <person name="Marchal E."/>
            <person name="English S."/>
            <person name="Carruthers M."/>
            <person name="Jennings E.C."/>
            <person name="Chiamaka E.L."/>
            <person name="Frigard R.A."/>
            <person name="Pippel M."/>
            <person name="Attardo G.M."/>
            <person name="Benoit J.B."/>
            <person name="Bornberg-Bauer E."/>
            <person name="Tobe S.S."/>
        </authorList>
    </citation>
    <scope>NUCLEOTIDE SEQUENCE</scope>
    <source>
        <strain evidence="5">Stay&amp;Tobe</strain>
    </source>
</reference>
<evidence type="ECO:0000313" key="6">
    <source>
        <dbReference type="Proteomes" id="UP001233999"/>
    </source>
</evidence>
<dbReference type="GO" id="GO:0005509">
    <property type="term" value="F:calcium ion binding"/>
    <property type="evidence" value="ECO:0007669"/>
    <property type="project" value="InterPro"/>
</dbReference>
<keyword evidence="6" id="KW-1185">Reference proteome</keyword>
<dbReference type="Gene3D" id="1.10.220.10">
    <property type="entry name" value="Annexin"/>
    <property type="match status" value="1"/>
</dbReference>
<accession>A0AAD8A0T9</accession>
<keyword evidence="3" id="KW-0041">Annexin</keyword>
<dbReference type="InterPro" id="IPR018502">
    <property type="entry name" value="Annexin_repeat"/>
</dbReference>
<comment type="caution">
    <text evidence="5">The sequence shown here is derived from an EMBL/GenBank/DDBJ whole genome shotgun (WGS) entry which is preliminary data.</text>
</comment>
<keyword evidence="2" id="KW-0677">Repeat</keyword>
<feature type="compositionally biased region" description="Low complexity" evidence="4">
    <location>
        <begin position="29"/>
        <end position="40"/>
    </location>
</feature>
<comment type="similarity">
    <text evidence="1">Belongs to the annexin family.</text>
</comment>
<reference evidence="5" key="2">
    <citation type="submission" date="2023-05" db="EMBL/GenBank/DDBJ databases">
        <authorList>
            <person name="Fouks B."/>
        </authorList>
    </citation>
    <scope>NUCLEOTIDE SEQUENCE</scope>
    <source>
        <strain evidence="5">Stay&amp;Tobe</strain>
        <tissue evidence="5">Testes</tissue>
    </source>
</reference>
<dbReference type="PROSITE" id="PS51897">
    <property type="entry name" value="ANNEXIN_2"/>
    <property type="match status" value="1"/>
</dbReference>
<dbReference type="AlphaFoldDB" id="A0AAD8A0T9"/>
<dbReference type="EMBL" id="JASPKZ010004211">
    <property type="protein sequence ID" value="KAJ9590510.1"/>
    <property type="molecule type" value="Genomic_DNA"/>
</dbReference>
<feature type="region of interest" description="Disordered" evidence="4">
    <location>
        <begin position="28"/>
        <end position="51"/>
    </location>
</feature>
<organism evidence="5 6">
    <name type="scientific">Diploptera punctata</name>
    <name type="common">Pacific beetle cockroach</name>
    <dbReference type="NCBI Taxonomy" id="6984"/>
    <lineage>
        <taxon>Eukaryota</taxon>
        <taxon>Metazoa</taxon>
        <taxon>Ecdysozoa</taxon>
        <taxon>Arthropoda</taxon>
        <taxon>Hexapoda</taxon>
        <taxon>Insecta</taxon>
        <taxon>Pterygota</taxon>
        <taxon>Neoptera</taxon>
        <taxon>Polyneoptera</taxon>
        <taxon>Dictyoptera</taxon>
        <taxon>Blattodea</taxon>
        <taxon>Blaberoidea</taxon>
        <taxon>Blaberidae</taxon>
        <taxon>Diplopterinae</taxon>
        <taxon>Diploptera</taxon>
    </lineage>
</organism>
<evidence type="ECO:0000313" key="5">
    <source>
        <dbReference type="EMBL" id="KAJ9590510.1"/>
    </source>
</evidence>
<sequence>MSCSACPAMRTNIGRFLQVPVDFRKKSSSKSLKSNNSISSHFPSTTKGTIRPKPNLNAELAARELNAAFNGVKSDAMAIINILTSHSNHQRQKINRHYRILYNK</sequence>
<gene>
    <name evidence="5" type="ORF">L9F63_016461</name>
</gene>
<feature type="non-terminal residue" evidence="5">
    <location>
        <position position="1"/>
    </location>
</feature>
<proteinExistence type="inferred from homology"/>
<evidence type="ECO:0000256" key="3">
    <source>
        <dbReference type="ARBA" id="ARBA00023216"/>
    </source>
</evidence>
<evidence type="ECO:0000256" key="2">
    <source>
        <dbReference type="ARBA" id="ARBA00022737"/>
    </source>
</evidence>